<keyword evidence="1" id="KW-1133">Transmembrane helix</keyword>
<accession>A0ABV6LT61</accession>
<keyword evidence="1" id="KW-0472">Membrane</keyword>
<evidence type="ECO:0000313" key="2">
    <source>
        <dbReference type="EMBL" id="MFC0525529.1"/>
    </source>
</evidence>
<protein>
    <recommendedName>
        <fullName evidence="4">Pectate lyase superfamily protein domain-containing protein</fullName>
    </recommendedName>
</protein>
<dbReference type="RefSeq" id="WP_377350896.1">
    <property type="nucleotide sequence ID" value="NZ_JBHLTP010000013.1"/>
</dbReference>
<dbReference type="InterPro" id="IPR011050">
    <property type="entry name" value="Pectin_lyase_fold/virulence"/>
</dbReference>
<name>A0ABV6LT61_9BACI</name>
<dbReference type="SUPFAM" id="SSF51126">
    <property type="entry name" value="Pectin lyase-like"/>
    <property type="match status" value="1"/>
</dbReference>
<proteinExistence type="predicted"/>
<organism evidence="2 3">
    <name type="scientific">Pontibacillus salicampi</name>
    <dbReference type="NCBI Taxonomy" id="1449801"/>
    <lineage>
        <taxon>Bacteria</taxon>
        <taxon>Bacillati</taxon>
        <taxon>Bacillota</taxon>
        <taxon>Bacilli</taxon>
        <taxon>Bacillales</taxon>
        <taxon>Bacillaceae</taxon>
        <taxon>Pontibacillus</taxon>
    </lineage>
</organism>
<gene>
    <name evidence="2" type="ORF">ACFFGV_18250</name>
</gene>
<dbReference type="Gene3D" id="2.160.20.10">
    <property type="entry name" value="Single-stranded right-handed beta-helix, Pectin lyase-like"/>
    <property type="match status" value="1"/>
</dbReference>
<keyword evidence="3" id="KW-1185">Reference proteome</keyword>
<dbReference type="EMBL" id="JBHLTP010000013">
    <property type="protein sequence ID" value="MFC0525529.1"/>
    <property type="molecule type" value="Genomic_DNA"/>
</dbReference>
<reference evidence="2 3" key="1">
    <citation type="submission" date="2024-09" db="EMBL/GenBank/DDBJ databases">
        <authorList>
            <person name="Sun Q."/>
            <person name="Mori K."/>
        </authorList>
    </citation>
    <scope>NUCLEOTIDE SEQUENCE [LARGE SCALE GENOMIC DNA]</scope>
    <source>
        <strain evidence="2 3">NCAIM B.02529</strain>
    </source>
</reference>
<keyword evidence="1" id="KW-0812">Transmembrane</keyword>
<feature type="transmembrane region" description="Helical" evidence="1">
    <location>
        <begin position="6"/>
        <end position="25"/>
    </location>
</feature>
<evidence type="ECO:0008006" key="4">
    <source>
        <dbReference type="Google" id="ProtNLM"/>
    </source>
</evidence>
<comment type="caution">
    <text evidence="2">The sequence shown here is derived from an EMBL/GenBank/DDBJ whole genome shotgun (WGS) entry which is preliminary data.</text>
</comment>
<evidence type="ECO:0000313" key="3">
    <source>
        <dbReference type="Proteomes" id="UP001589836"/>
    </source>
</evidence>
<dbReference type="InterPro" id="IPR012334">
    <property type="entry name" value="Pectin_lyas_fold"/>
</dbReference>
<dbReference type="Proteomes" id="UP001589836">
    <property type="component" value="Unassembled WGS sequence"/>
</dbReference>
<sequence>MNKKWIYVGTIATLTFLIVVLIAYLNASSLEEKSSILVEEFGGYGNDDKDDSSAIQDAIDLSYKENKLPVQLLGETYILKQGLQLKEGVSLVMGQSTKLLVEGNFNVLELKKNTSITKGTIEVTNPDFSSNVVYISGEEKIWTTESIIVEQLTLYNSSGSNSGNAISFIAEGSGEFISFVNVVNVNISGFHTSVYLQAIPPNNEEEYNFINGNRFINVTMEDCIVCIHMNSEVTIPNEVSGNVFDNLQIQLTERTERVAIISGSHNTIEGMIWDASILKDSSPLIDFQQESYKNVVETNLSNNRIVDVGKENRYGISISD</sequence>
<evidence type="ECO:0000256" key="1">
    <source>
        <dbReference type="SAM" id="Phobius"/>
    </source>
</evidence>